<evidence type="ECO:0000256" key="2">
    <source>
        <dbReference type="ARBA" id="ARBA00022448"/>
    </source>
</evidence>
<feature type="transmembrane region" description="Helical" evidence="7">
    <location>
        <begin position="208"/>
        <end position="228"/>
    </location>
</feature>
<dbReference type="InterPro" id="IPR052776">
    <property type="entry name" value="Chloro_ReproSupport/MetalTrans"/>
</dbReference>
<organism evidence="8 9">
    <name type="scientific">Mesobacillus zeae</name>
    <dbReference type="NCBI Taxonomy" id="1917180"/>
    <lineage>
        <taxon>Bacteria</taxon>
        <taxon>Bacillati</taxon>
        <taxon>Bacillota</taxon>
        <taxon>Bacilli</taxon>
        <taxon>Bacillales</taxon>
        <taxon>Bacillaceae</taxon>
        <taxon>Mesobacillus</taxon>
    </lineage>
</organism>
<keyword evidence="3" id="KW-0533">Nickel</keyword>
<keyword evidence="9" id="KW-1185">Reference proteome</keyword>
<dbReference type="AlphaFoldDB" id="A0A398BBW7"/>
<comment type="similarity">
    <text evidence="7">Belongs to the NiCoT transporter (TC 2.A.52) family.</text>
</comment>
<feature type="transmembrane region" description="Helical" evidence="7">
    <location>
        <begin position="176"/>
        <end position="196"/>
    </location>
</feature>
<dbReference type="RefSeq" id="WP_119112234.1">
    <property type="nucleotide sequence ID" value="NZ_CBCSEO010000004.1"/>
</dbReference>
<evidence type="ECO:0000313" key="9">
    <source>
        <dbReference type="Proteomes" id="UP000265816"/>
    </source>
</evidence>
<keyword evidence="2 7" id="KW-0813">Transport</keyword>
<keyword evidence="5 7" id="KW-1133">Transmembrane helix</keyword>
<evidence type="ECO:0000256" key="3">
    <source>
        <dbReference type="ARBA" id="ARBA00022596"/>
    </source>
</evidence>
<reference evidence="8 9" key="1">
    <citation type="submission" date="2018-08" db="EMBL/GenBank/DDBJ databases">
        <title>Bacillus jemisoniae sp. nov., Bacillus chryseoplanitiae sp. nov., Bacillus resnikiae sp. nov., and Bacillus frankliniae sp. nov., isolated from Viking spacecraft and associated surfaces.</title>
        <authorList>
            <person name="Seuylemezian A."/>
            <person name="Vaishampayan P."/>
        </authorList>
    </citation>
    <scope>NUCLEOTIDE SEQUENCE [LARGE SCALE GENOMIC DNA]</scope>
    <source>
        <strain evidence="8 9">JJ-247</strain>
    </source>
</reference>
<dbReference type="InterPro" id="IPR011541">
    <property type="entry name" value="Ni/Co_transpt_high_affinity"/>
</dbReference>
<protein>
    <recommendedName>
        <fullName evidence="7">Nickel/cobalt efflux system</fullName>
    </recommendedName>
</protein>
<name>A0A398BBW7_9BACI</name>
<proteinExistence type="inferred from homology"/>
<comment type="caution">
    <text evidence="8">The sequence shown here is derived from an EMBL/GenBank/DDBJ whole genome shotgun (WGS) entry which is preliminary data.</text>
</comment>
<evidence type="ECO:0000256" key="4">
    <source>
        <dbReference type="ARBA" id="ARBA00022692"/>
    </source>
</evidence>
<evidence type="ECO:0000256" key="1">
    <source>
        <dbReference type="ARBA" id="ARBA00004127"/>
    </source>
</evidence>
<sequence length="235" mass="24990">MELVSFALLAILIGARHGMDSDHVAAIADMVGSEGNRSKQISLGVMYALGHGLIVFMIGLLTLFVGAKLPKSAQNSVEILVGITLLVLGGFIIYSIFKNRESYEHKGRFTIMYEGLTRLTKKLGFGEKKLSPLKLGVIGAFIIGVIHGVGVESPTQIAAITSAGGLDSATAATAQLVLFVVGLLMSTILMTFLISWGFMKSRLKRQVFIVLGSVTGIYSIILGLSMLAEMIKGGI</sequence>
<evidence type="ECO:0000256" key="5">
    <source>
        <dbReference type="ARBA" id="ARBA00022989"/>
    </source>
</evidence>
<keyword evidence="6 7" id="KW-0472">Membrane</keyword>
<feature type="transmembrane region" description="Helical" evidence="7">
    <location>
        <begin position="79"/>
        <end position="97"/>
    </location>
</feature>
<evidence type="ECO:0000256" key="6">
    <source>
        <dbReference type="ARBA" id="ARBA00023136"/>
    </source>
</evidence>
<gene>
    <name evidence="8" type="ORF">D1970_07320</name>
</gene>
<dbReference type="GO" id="GO:0012505">
    <property type="term" value="C:endomembrane system"/>
    <property type="evidence" value="ECO:0007669"/>
    <property type="project" value="UniProtKB-SubCell"/>
</dbReference>
<dbReference type="EMBL" id="QWVT01000013">
    <property type="protein sequence ID" value="RID86328.1"/>
    <property type="molecule type" value="Genomic_DNA"/>
</dbReference>
<keyword evidence="4 7" id="KW-0812">Transmembrane</keyword>
<dbReference type="Pfam" id="PF03824">
    <property type="entry name" value="NicO"/>
    <property type="match status" value="1"/>
</dbReference>
<comment type="subcellular location">
    <subcellularLocation>
        <location evidence="7">Cell membrane</location>
        <topology evidence="7">Multi-pass membrane protein</topology>
    </subcellularLocation>
    <subcellularLocation>
        <location evidence="1">Endomembrane system</location>
        <topology evidence="1">Multi-pass membrane protein</topology>
    </subcellularLocation>
</comment>
<dbReference type="PANTHER" id="PTHR33876">
    <property type="entry name" value="UNNAMED PRODUCT"/>
    <property type="match status" value="1"/>
</dbReference>
<dbReference type="GO" id="GO:0015099">
    <property type="term" value="F:nickel cation transmembrane transporter activity"/>
    <property type="evidence" value="ECO:0007669"/>
    <property type="project" value="UniProtKB-UniRule"/>
</dbReference>
<dbReference type="PANTHER" id="PTHR33876:SF4">
    <property type="entry name" value="CHLOROPLAST PROTEIN FOR GROWTH AND FERTILITY 2"/>
    <property type="match status" value="1"/>
</dbReference>
<dbReference type="GO" id="GO:0005886">
    <property type="term" value="C:plasma membrane"/>
    <property type="evidence" value="ECO:0007669"/>
    <property type="project" value="UniProtKB-SubCell"/>
</dbReference>
<comment type="caution">
    <text evidence="7">Lacks conserved residue(s) required for the propagation of feature annotation.</text>
</comment>
<feature type="transmembrane region" description="Helical" evidence="7">
    <location>
        <begin position="45"/>
        <end position="67"/>
    </location>
</feature>
<dbReference type="OrthoDB" id="9776706at2"/>
<dbReference type="Proteomes" id="UP000265816">
    <property type="component" value="Unassembled WGS sequence"/>
</dbReference>
<accession>A0A398BBW7</accession>
<evidence type="ECO:0000256" key="7">
    <source>
        <dbReference type="RuleBase" id="RU362101"/>
    </source>
</evidence>
<evidence type="ECO:0000313" key="8">
    <source>
        <dbReference type="EMBL" id="RID86328.1"/>
    </source>
</evidence>